<organism evidence="1 2">
    <name type="scientific">Thermoflexibacter ruber</name>
    <dbReference type="NCBI Taxonomy" id="1003"/>
    <lineage>
        <taxon>Bacteria</taxon>
        <taxon>Pseudomonadati</taxon>
        <taxon>Bacteroidota</taxon>
        <taxon>Cytophagia</taxon>
        <taxon>Cytophagales</taxon>
        <taxon>Thermoflexibacteraceae</taxon>
        <taxon>Thermoflexibacter</taxon>
    </lineage>
</organism>
<proteinExistence type="predicted"/>
<dbReference type="RefSeq" id="WP_091549628.1">
    <property type="nucleotide sequence ID" value="NZ_FONY01000098.1"/>
</dbReference>
<dbReference type="Proteomes" id="UP000199513">
    <property type="component" value="Unassembled WGS sequence"/>
</dbReference>
<dbReference type="OrthoDB" id="1256117at2"/>
<protein>
    <submittedName>
        <fullName evidence="1">Uncharacterized protein</fullName>
    </submittedName>
</protein>
<accession>A0A1I2KAR3</accession>
<keyword evidence="2" id="KW-1185">Reference proteome</keyword>
<sequence length="170" mass="20274">MTINADKSYEYEYVEGLLHINSKGKWKIVSDGIQFNSDLKLDSIFVKEAFQKLYEGKLFICVKNFEGHNIYEKIIFNGNKDDYIFIKPSCNDLLHKDSLKSFTLTKHILSDTINIHYKIKNPMSNVFEVYTIDEILHHNYRFFRNKVWKVRGRKLVDNEKGNMMFFTKRK</sequence>
<gene>
    <name evidence="1" type="ORF">SAMN04488541_10983</name>
</gene>
<evidence type="ECO:0000313" key="2">
    <source>
        <dbReference type="Proteomes" id="UP000199513"/>
    </source>
</evidence>
<dbReference type="EMBL" id="FONY01000098">
    <property type="protein sequence ID" value="SFF63543.1"/>
    <property type="molecule type" value="Genomic_DNA"/>
</dbReference>
<dbReference type="AlphaFoldDB" id="A0A1I2KAR3"/>
<evidence type="ECO:0000313" key="1">
    <source>
        <dbReference type="EMBL" id="SFF63543.1"/>
    </source>
</evidence>
<reference evidence="1 2" key="1">
    <citation type="submission" date="2016-10" db="EMBL/GenBank/DDBJ databases">
        <authorList>
            <person name="de Groot N.N."/>
        </authorList>
    </citation>
    <scope>NUCLEOTIDE SEQUENCE [LARGE SCALE GENOMIC DNA]</scope>
    <source>
        <strain>GEY</strain>
        <strain evidence="2">DSM 9560</strain>
    </source>
</reference>
<name>A0A1I2KAR3_9BACT</name>